<accession>A0A1F5AFU6</accession>
<dbReference type="PROSITE" id="PS50005">
    <property type="entry name" value="TPR"/>
    <property type="match status" value="3"/>
</dbReference>
<dbReference type="SMART" id="SM00028">
    <property type="entry name" value="TPR"/>
    <property type="match status" value="4"/>
</dbReference>
<feature type="repeat" description="TPR" evidence="3">
    <location>
        <begin position="224"/>
        <end position="257"/>
    </location>
</feature>
<dbReference type="PANTHER" id="PTHR44943">
    <property type="entry name" value="CELLULOSE SYNTHASE OPERON PROTEIN C"/>
    <property type="match status" value="1"/>
</dbReference>
<dbReference type="InterPro" id="IPR019734">
    <property type="entry name" value="TPR_rpt"/>
</dbReference>
<gene>
    <name evidence="4" type="ORF">A2V47_00360</name>
</gene>
<dbReference type="InterPro" id="IPR011990">
    <property type="entry name" value="TPR-like_helical_dom_sf"/>
</dbReference>
<comment type="caution">
    <text evidence="4">The sequence shown here is derived from an EMBL/GenBank/DDBJ whole genome shotgun (WGS) entry which is preliminary data.</text>
</comment>
<evidence type="ECO:0000256" key="3">
    <source>
        <dbReference type="PROSITE-ProRule" id="PRU00339"/>
    </source>
</evidence>
<dbReference type="Pfam" id="PF13174">
    <property type="entry name" value="TPR_6"/>
    <property type="match status" value="1"/>
</dbReference>
<feature type="repeat" description="TPR" evidence="3">
    <location>
        <begin position="137"/>
        <end position="170"/>
    </location>
</feature>
<name>A0A1F5AFU6_9BACT</name>
<evidence type="ECO:0000256" key="2">
    <source>
        <dbReference type="ARBA" id="ARBA00022803"/>
    </source>
</evidence>
<dbReference type="PROSITE" id="PS50293">
    <property type="entry name" value="TPR_REGION"/>
    <property type="match status" value="2"/>
</dbReference>
<dbReference type="STRING" id="1797291.A2V47_00360"/>
<proteinExistence type="predicted"/>
<protein>
    <submittedName>
        <fullName evidence="4">Uncharacterized protein</fullName>
    </submittedName>
</protein>
<dbReference type="Gene3D" id="1.25.40.10">
    <property type="entry name" value="Tetratricopeptide repeat domain"/>
    <property type="match status" value="2"/>
</dbReference>
<dbReference type="SUPFAM" id="SSF48452">
    <property type="entry name" value="TPR-like"/>
    <property type="match status" value="2"/>
</dbReference>
<dbReference type="Pfam" id="PF13432">
    <property type="entry name" value="TPR_16"/>
    <property type="match status" value="1"/>
</dbReference>
<reference evidence="4 5" key="1">
    <citation type="journal article" date="2016" name="Nat. Commun.">
        <title>Thousands of microbial genomes shed light on interconnected biogeochemical processes in an aquifer system.</title>
        <authorList>
            <person name="Anantharaman K."/>
            <person name="Brown C.T."/>
            <person name="Hug L.A."/>
            <person name="Sharon I."/>
            <person name="Castelle C.J."/>
            <person name="Probst A.J."/>
            <person name="Thomas B.C."/>
            <person name="Singh A."/>
            <person name="Wilkins M.J."/>
            <person name="Karaoz U."/>
            <person name="Brodie E.L."/>
            <person name="Williams K.H."/>
            <person name="Hubbard S.S."/>
            <person name="Banfield J.F."/>
        </authorList>
    </citation>
    <scope>NUCLEOTIDE SEQUENCE [LARGE SCALE GENOMIC DNA]</scope>
</reference>
<dbReference type="InterPro" id="IPR051685">
    <property type="entry name" value="Ycf3/AcsC/BcsC/TPR_MFPF"/>
</dbReference>
<dbReference type="PANTHER" id="PTHR44943:SF8">
    <property type="entry name" value="TPR REPEAT-CONTAINING PROTEIN MJ0263"/>
    <property type="match status" value="1"/>
</dbReference>
<keyword evidence="2 3" id="KW-0802">TPR repeat</keyword>
<dbReference type="AlphaFoldDB" id="A0A1F5AFU6"/>
<dbReference type="Proteomes" id="UP000177701">
    <property type="component" value="Unassembled WGS sequence"/>
</dbReference>
<evidence type="ECO:0000313" key="5">
    <source>
        <dbReference type="Proteomes" id="UP000177701"/>
    </source>
</evidence>
<dbReference type="EMBL" id="MEYH01000007">
    <property type="protein sequence ID" value="OGD17363.1"/>
    <property type="molecule type" value="Genomic_DNA"/>
</dbReference>
<sequence>MKLNKQTYYTIMLLLFFIVSQFFILNSVAQQLQISSNTQPQAVDYLQRAVNKMEEALNAYPEGTHYPGRKLWAEAIDYAQKALYIDQNFIEANYYLALMYQYTNWYYREAEQWKKYLDLIKGTDLTSTSLQVQQNLAHAYYRLGSNSYQKGDYEQSLTYFLNSIKEYPDLIDSNYWAARVFYEADDLENSLFCWERVLNLDPNYPRAQYFYDKIQASIKYGKQAYNLYEQGYNYYESKNFNQAIDSYREAIRLNPRFAEAYYWQARAYFETGDYQQAIQNYRKVLEIEPDNAKAEYWLKESQRQLGAKQ</sequence>
<evidence type="ECO:0000313" key="4">
    <source>
        <dbReference type="EMBL" id="OGD17363.1"/>
    </source>
</evidence>
<feature type="repeat" description="TPR" evidence="3">
    <location>
        <begin position="258"/>
        <end position="291"/>
    </location>
</feature>
<evidence type="ECO:0000256" key="1">
    <source>
        <dbReference type="ARBA" id="ARBA00022737"/>
    </source>
</evidence>
<organism evidence="4 5">
    <name type="scientific">Candidatus Sediminicultor quintus</name>
    <dbReference type="NCBI Taxonomy" id="1797291"/>
    <lineage>
        <taxon>Bacteria</taxon>
        <taxon>Pseudomonadati</taxon>
        <taxon>Atribacterota</taxon>
        <taxon>Candidatus Phoenicimicrobiia</taxon>
        <taxon>Candidatus Pheonicimicrobiales</taxon>
        <taxon>Candidatus Phoenicimicrobiaceae</taxon>
        <taxon>Candidatus Sediminicultor</taxon>
    </lineage>
</organism>
<keyword evidence="1" id="KW-0677">Repeat</keyword>